<protein>
    <recommendedName>
        <fullName evidence="7">DUF86 domain-containing protein</fullName>
    </recommendedName>
</protein>
<dbReference type="PANTHER" id="PTHR33397:SF5">
    <property type="entry name" value="RNASE YUTE-RELATED"/>
    <property type="match status" value="1"/>
</dbReference>
<dbReference type="Gene3D" id="1.20.120.580">
    <property type="entry name" value="bsu32300-like"/>
    <property type="match status" value="1"/>
</dbReference>
<dbReference type="InterPro" id="IPR052379">
    <property type="entry name" value="Type_VII_TA_RNase"/>
</dbReference>
<dbReference type="GO" id="GO:0004540">
    <property type="term" value="F:RNA nuclease activity"/>
    <property type="evidence" value="ECO:0007669"/>
    <property type="project" value="InterPro"/>
</dbReference>
<keyword evidence="3" id="KW-0378">Hydrolase</keyword>
<keyword evidence="1" id="KW-1277">Toxin-antitoxin system</keyword>
<keyword evidence="2" id="KW-0540">Nuclease</keyword>
<comment type="similarity">
    <text evidence="4">Belongs to the HepT RNase toxin family.</text>
</comment>
<evidence type="ECO:0008006" key="7">
    <source>
        <dbReference type="Google" id="ProtNLM"/>
    </source>
</evidence>
<name>A0A1J5NJB6_NEOTH</name>
<evidence type="ECO:0000256" key="2">
    <source>
        <dbReference type="ARBA" id="ARBA00022722"/>
    </source>
</evidence>
<evidence type="ECO:0000313" key="5">
    <source>
        <dbReference type="EMBL" id="OIQ55252.1"/>
    </source>
</evidence>
<sequence>MDLERVLRRLKRLEEYVNFLKEYQNVSLDEFLHNHQIYSTVERDLELAITCIMDIGNHIISAMDLPEPETYADIPLILGNEGIISQELARKLSGAVRFRNILAHEYMDIDRRLVYKHLQTSLGDLVEFIYGIGKFLGI</sequence>
<dbReference type="GO" id="GO:0110001">
    <property type="term" value="C:toxin-antitoxin complex"/>
    <property type="evidence" value="ECO:0007669"/>
    <property type="project" value="InterPro"/>
</dbReference>
<reference evidence="5 6" key="1">
    <citation type="submission" date="2016-08" db="EMBL/GenBank/DDBJ databases">
        <title>Genome-based comparison of Moorella thermoacetic strains.</title>
        <authorList>
            <person name="Poehlein A."/>
            <person name="Bengelsdorf F.R."/>
            <person name="Esser C."/>
            <person name="Duerre P."/>
            <person name="Daniel R."/>
        </authorList>
    </citation>
    <scope>NUCLEOTIDE SEQUENCE [LARGE SCALE GENOMIC DNA]</scope>
    <source>
        <strain evidence="5 6">DSM 21394</strain>
    </source>
</reference>
<dbReference type="GO" id="GO:0016787">
    <property type="term" value="F:hydrolase activity"/>
    <property type="evidence" value="ECO:0007669"/>
    <property type="project" value="UniProtKB-KW"/>
</dbReference>
<dbReference type="AlphaFoldDB" id="A0A1J5NJB6"/>
<evidence type="ECO:0000313" key="6">
    <source>
        <dbReference type="Proteomes" id="UP000182811"/>
    </source>
</evidence>
<dbReference type="PANTHER" id="PTHR33397">
    <property type="entry name" value="UPF0331 PROTEIN YUTE"/>
    <property type="match status" value="1"/>
</dbReference>
<proteinExistence type="inferred from homology"/>
<evidence type="ECO:0000256" key="4">
    <source>
        <dbReference type="ARBA" id="ARBA00024207"/>
    </source>
</evidence>
<dbReference type="InterPro" id="IPR037038">
    <property type="entry name" value="HepT-like_sf"/>
</dbReference>
<dbReference type="Pfam" id="PF01934">
    <property type="entry name" value="HepT-like"/>
    <property type="match status" value="1"/>
</dbReference>
<accession>A0A1J5NJB6</accession>
<comment type="caution">
    <text evidence="5">The sequence shown here is derived from an EMBL/GenBank/DDBJ whole genome shotgun (WGS) entry which is preliminary data.</text>
</comment>
<evidence type="ECO:0000256" key="1">
    <source>
        <dbReference type="ARBA" id="ARBA00022649"/>
    </source>
</evidence>
<dbReference type="EMBL" id="MDDC01000026">
    <property type="protein sequence ID" value="OIQ55252.1"/>
    <property type="molecule type" value="Genomic_DNA"/>
</dbReference>
<organism evidence="5 6">
    <name type="scientific">Neomoorella thermoacetica</name>
    <name type="common">Clostridium thermoaceticum</name>
    <dbReference type="NCBI Taxonomy" id="1525"/>
    <lineage>
        <taxon>Bacteria</taxon>
        <taxon>Bacillati</taxon>
        <taxon>Bacillota</taxon>
        <taxon>Clostridia</taxon>
        <taxon>Neomoorellales</taxon>
        <taxon>Neomoorellaceae</taxon>
        <taxon>Neomoorella</taxon>
    </lineage>
</organism>
<dbReference type="Proteomes" id="UP000182811">
    <property type="component" value="Unassembled WGS sequence"/>
</dbReference>
<dbReference type="InterPro" id="IPR008201">
    <property type="entry name" value="HepT-like"/>
</dbReference>
<evidence type="ECO:0000256" key="3">
    <source>
        <dbReference type="ARBA" id="ARBA00022801"/>
    </source>
</evidence>
<dbReference type="NCBIfam" id="NF047751">
    <property type="entry name" value="HepT_toxin"/>
    <property type="match status" value="1"/>
</dbReference>
<gene>
    <name evidence="5" type="ORF">MOTE_24190</name>
</gene>